<feature type="domain" description="Flagellar motor switch protein FliG N-terminal" evidence="12">
    <location>
        <begin position="14"/>
        <end position="113"/>
    </location>
</feature>
<evidence type="ECO:0000256" key="4">
    <source>
        <dbReference type="ARBA" id="ARBA00021870"/>
    </source>
</evidence>
<gene>
    <name evidence="13" type="ordered locus">Hipma_1200</name>
</gene>
<dbReference type="Proteomes" id="UP000008139">
    <property type="component" value="Chromosome"/>
</dbReference>
<evidence type="ECO:0000256" key="1">
    <source>
        <dbReference type="ARBA" id="ARBA00004117"/>
    </source>
</evidence>
<dbReference type="InterPro" id="IPR028263">
    <property type="entry name" value="FliG_N"/>
</dbReference>
<dbReference type="Pfam" id="PF14841">
    <property type="entry name" value="FliG_M"/>
    <property type="match status" value="1"/>
</dbReference>
<evidence type="ECO:0000256" key="2">
    <source>
        <dbReference type="ARBA" id="ARBA00004413"/>
    </source>
</evidence>
<dbReference type="InParanoid" id="F2LWX8"/>
<evidence type="ECO:0000313" key="14">
    <source>
        <dbReference type="Proteomes" id="UP000008139"/>
    </source>
</evidence>
<keyword evidence="6" id="KW-0145">Chemotaxis</keyword>
<evidence type="ECO:0000256" key="7">
    <source>
        <dbReference type="ARBA" id="ARBA00022779"/>
    </source>
</evidence>
<dbReference type="PIRSF" id="PIRSF003161">
    <property type="entry name" value="FliG"/>
    <property type="match status" value="1"/>
</dbReference>
<protein>
    <recommendedName>
        <fullName evidence="4">Flagellar motor switch protein FliG</fullName>
    </recommendedName>
</protein>
<keyword evidence="7" id="KW-0283">Flagellar rotation</keyword>
<dbReference type="KEGG" id="hmr:Hipma_1200"/>
<evidence type="ECO:0000256" key="8">
    <source>
        <dbReference type="ARBA" id="ARBA00023136"/>
    </source>
</evidence>
<accession>F2LWX8</accession>
<keyword evidence="5" id="KW-1003">Cell membrane</keyword>
<name>F2LWX8_HIPMA</name>
<dbReference type="Pfam" id="PF01706">
    <property type="entry name" value="FliG_C"/>
    <property type="match status" value="1"/>
</dbReference>
<dbReference type="GO" id="GO:0071973">
    <property type="term" value="P:bacterial-type flagellum-dependent cell motility"/>
    <property type="evidence" value="ECO:0007669"/>
    <property type="project" value="InterPro"/>
</dbReference>
<comment type="subcellular location">
    <subcellularLocation>
        <location evidence="1">Bacterial flagellum basal body</location>
    </subcellularLocation>
    <subcellularLocation>
        <location evidence="2">Cell membrane</location>
        <topology evidence="2">Peripheral membrane protein</topology>
        <orientation evidence="2">Cytoplasmic side</orientation>
    </subcellularLocation>
</comment>
<feature type="domain" description="Flagellar motor switch protein FliG middle" evidence="11">
    <location>
        <begin position="125"/>
        <end position="198"/>
    </location>
</feature>
<dbReference type="SUPFAM" id="SSF48029">
    <property type="entry name" value="FliG"/>
    <property type="match status" value="2"/>
</dbReference>
<evidence type="ECO:0000259" key="12">
    <source>
        <dbReference type="Pfam" id="PF14842"/>
    </source>
</evidence>
<evidence type="ECO:0000256" key="9">
    <source>
        <dbReference type="ARBA" id="ARBA00023143"/>
    </source>
</evidence>
<dbReference type="HOGENOM" id="CLU_047835_0_0_7"/>
<dbReference type="eggNOG" id="COG1536">
    <property type="taxonomic scope" value="Bacteria"/>
</dbReference>
<dbReference type="Gene3D" id="1.10.220.30">
    <property type="match status" value="3"/>
</dbReference>
<dbReference type="PRINTS" id="PR00954">
    <property type="entry name" value="FLGMOTORFLIG"/>
</dbReference>
<dbReference type="NCBIfam" id="TIGR00207">
    <property type="entry name" value="fliG"/>
    <property type="match status" value="1"/>
</dbReference>
<dbReference type="RefSeq" id="WP_013682199.1">
    <property type="nucleotide sequence ID" value="NC_015318.1"/>
</dbReference>
<dbReference type="InterPro" id="IPR011002">
    <property type="entry name" value="FliG_a-hlx"/>
</dbReference>
<reference evidence="13 14" key="1">
    <citation type="journal article" date="2011" name="Stand. Genomic Sci.">
        <title>Complete genome sequence of the thermophilic sulfur-reducer Hippea maritima type strain (MH(2)).</title>
        <authorList>
            <person name="Huntemann M."/>
            <person name="Lu M."/>
            <person name="Nolan M."/>
            <person name="Lapidus A."/>
            <person name="Lucas S."/>
            <person name="Hammon N."/>
            <person name="Deshpande S."/>
            <person name="Cheng J.F."/>
            <person name="Tapia R."/>
            <person name="Han C."/>
            <person name="Goodwin L."/>
            <person name="Pitluck S."/>
            <person name="Liolios K."/>
            <person name="Pagani I."/>
            <person name="Ivanova N."/>
            <person name="Ovchinikova G."/>
            <person name="Pati A."/>
            <person name="Chen A."/>
            <person name="Palaniappan K."/>
            <person name="Land M."/>
            <person name="Hauser L."/>
            <person name="Jeffries C.D."/>
            <person name="Detter J.C."/>
            <person name="Brambilla E.M."/>
            <person name="Rohde M."/>
            <person name="Spring S."/>
            <person name="Goker M."/>
            <person name="Woyke T."/>
            <person name="Bristow J."/>
            <person name="Eisen J.A."/>
            <person name="Markowitz V."/>
            <person name="Hugenholtz P."/>
            <person name="Kyrpides N.C."/>
            <person name="Klenk H.P."/>
            <person name="Mavromatis K."/>
        </authorList>
    </citation>
    <scope>NUCLEOTIDE SEQUENCE [LARGE SCALE GENOMIC DNA]</scope>
    <source>
        <strain evidence="14">ATCC 700847 / DSM 10411 / MH2</strain>
    </source>
</reference>
<dbReference type="GO" id="GO:0009425">
    <property type="term" value="C:bacterial-type flagellum basal body"/>
    <property type="evidence" value="ECO:0007669"/>
    <property type="project" value="UniProtKB-SubCell"/>
</dbReference>
<dbReference type="GO" id="GO:0003774">
    <property type="term" value="F:cytoskeletal motor activity"/>
    <property type="evidence" value="ECO:0007669"/>
    <property type="project" value="InterPro"/>
</dbReference>
<proteinExistence type="inferred from homology"/>
<evidence type="ECO:0000313" key="13">
    <source>
        <dbReference type="EMBL" id="AEA34162.1"/>
    </source>
</evidence>
<keyword evidence="13" id="KW-0969">Cilium</keyword>
<dbReference type="PANTHER" id="PTHR30534">
    <property type="entry name" value="FLAGELLAR MOTOR SWITCH PROTEIN FLIG"/>
    <property type="match status" value="1"/>
</dbReference>
<keyword evidence="13" id="KW-0282">Flagellum</keyword>
<dbReference type="GO" id="GO:0006935">
    <property type="term" value="P:chemotaxis"/>
    <property type="evidence" value="ECO:0007669"/>
    <property type="project" value="UniProtKB-KW"/>
</dbReference>
<dbReference type="FunCoup" id="F2LWX8">
    <property type="interactions" value="64"/>
</dbReference>
<reference evidence="14" key="2">
    <citation type="submission" date="2011-03" db="EMBL/GenBank/DDBJ databases">
        <title>The complete genome of Hippea maritima DSM 10411.</title>
        <authorList>
            <consortium name="US DOE Joint Genome Institute (JGI-PGF)"/>
            <person name="Lucas S."/>
            <person name="Copeland A."/>
            <person name="Lapidus A."/>
            <person name="Bruce D."/>
            <person name="Goodwin L."/>
            <person name="Pitluck S."/>
            <person name="Peters L."/>
            <person name="Kyrpides N."/>
            <person name="Mavromatis K."/>
            <person name="Pagani I."/>
            <person name="Ivanova N."/>
            <person name="Mikhailova N."/>
            <person name="Lu M."/>
            <person name="Detter J.C."/>
            <person name="Tapia R."/>
            <person name="Han C."/>
            <person name="Land M."/>
            <person name="Hauser L."/>
            <person name="Markowitz V."/>
            <person name="Cheng J.-F."/>
            <person name="Hugenholtz P."/>
            <person name="Woyke T."/>
            <person name="Wu D."/>
            <person name="Spring S."/>
            <person name="Schroeder M."/>
            <person name="Brambilla E."/>
            <person name="Klenk H.-P."/>
            <person name="Eisen J.A."/>
        </authorList>
    </citation>
    <scope>NUCLEOTIDE SEQUENCE [LARGE SCALE GENOMIC DNA]</scope>
    <source>
        <strain evidence="14">ATCC 700847 / DSM 10411 / MH2</strain>
    </source>
</reference>
<keyword evidence="8" id="KW-0472">Membrane</keyword>
<dbReference type="EMBL" id="CP002606">
    <property type="protein sequence ID" value="AEA34162.1"/>
    <property type="molecule type" value="Genomic_DNA"/>
</dbReference>
<organism evidence="13 14">
    <name type="scientific">Hippea maritima (strain ATCC 700847 / DSM 10411 / MH2)</name>
    <dbReference type="NCBI Taxonomy" id="760142"/>
    <lineage>
        <taxon>Bacteria</taxon>
        <taxon>Pseudomonadati</taxon>
        <taxon>Campylobacterota</taxon>
        <taxon>Desulfurellia</taxon>
        <taxon>Desulfurellales</taxon>
        <taxon>Hippeaceae</taxon>
        <taxon>Hippea</taxon>
    </lineage>
</organism>
<evidence type="ECO:0000259" key="11">
    <source>
        <dbReference type="Pfam" id="PF14841"/>
    </source>
</evidence>
<keyword evidence="14" id="KW-1185">Reference proteome</keyword>
<dbReference type="PANTHER" id="PTHR30534:SF0">
    <property type="entry name" value="FLAGELLAR MOTOR SWITCH PROTEIN FLIG"/>
    <property type="match status" value="1"/>
</dbReference>
<dbReference type="InterPro" id="IPR000090">
    <property type="entry name" value="Flg_Motor_Flig"/>
</dbReference>
<sequence>MAKTSSDIKSVDDLSPHQKAAILTIVLGDELSAKVLSFLPKSDIEAISKEIAFMKTVDPKIIRQVVDEFYKMLKAKEFMSVGGLEYAKEILVKTLGPEEAQRIIDKLVKMMESSYGFDYLENIDPKQLVKFIQNEHPQTIAIILAHLDQSTAAEVLSLLPKELQADVTLRMASLENVSPTVIKHVSEILESKLENVSGSNIELGGVRKVSEIINRMGRVESKALIDAIAEHNPDLASQIRDMMFVFEDIMKLSDQDIQELLKHVDKKDLVMALKGASDELKDKFFSNMSSRAAETLKEELEFLGAVKVKDVERAQKVIVDVVRKLDEEGVISIGGGGEEVLT</sequence>
<dbReference type="STRING" id="760142.Hipma_1200"/>
<dbReference type="InterPro" id="IPR023087">
    <property type="entry name" value="Flg_Motor_Flig_C"/>
</dbReference>
<keyword evidence="9" id="KW-0975">Bacterial flagellum</keyword>
<dbReference type="InterPro" id="IPR032779">
    <property type="entry name" value="FliG_M"/>
</dbReference>
<feature type="domain" description="Flagellar motor switch protein FliG C-terminal" evidence="10">
    <location>
        <begin position="227"/>
        <end position="333"/>
    </location>
</feature>
<dbReference type="GO" id="GO:0005886">
    <property type="term" value="C:plasma membrane"/>
    <property type="evidence" value="ECO:0007669"/>
    <property type="project" value="UniProtKB-SubCell"/>
</dbReference>
<evidence type="ECO:0000256" key="6">
    <source>
        <dbReference type="ARBA" id="ARBA00022500"/>
    </source>
</evidence>
<evidence type="ECO:0000256" key="3">
    <source>
        <dbReference type="ARBA" id="ARBA00010299"/>
    </source>
</evidence>
<dbReference type="OrthoDB" id="9780302at2"/>
<evidence type="ECO:0000259" key="10">
    <source>
        <dbReference type="Pfam" id="PF01706"/>
    </source>
</evidence>
<dbReference type="Pfam" id="PF14842">
    <property type="entry name" value="FliG_N"/>
    <property type="match status" value="1"/>
</dbReference>
<keyword evidence="13" id="KW-0966">Cell projection</keyword>
<comment type="similarity">
    <text evidence="3">Belongs to the FliG family.</text>
</comment>
<dbReference type="AlphaFoldDB" id="F2LWX8"/>
<evidence type="ECO:0000256" key="5">
    <source>
        <dbReference type="ARBA" id="ARBA00022475"/>
    </source>
</evidence>